<dbReference type="PANTHER" id="PTHR21064:SF6">
    <property type="entry name" value="AMINOGLYCOSIDE PHOSPHOTRANSFERASE DOMAIN-CONTAINING PROTEIN"/>
    <property type="match status" value="1"/>
</dbReference>
<evidence type="ECO:0000313" key="3">
    <source>
        <dbReference type="EMBL" id="OHA00544.1"/>
    </source>
</evidence>
<dbReference type="AlphaFoldDB" id="A0A1G2KMP7"/>
<dbReference type="STRING" id="1802270.A3C07_05100"/>
<dbReference type="Gene3D" id="3.30.200.20">
    <property type="entry name" value="Phosphorylase Kinase, domain 1"/>
    <property type="match status" value="1"/>
</dbReference>
<dbReference type="Pfam" id="PF01636">
    <property type="entry name" value="APH"/>
    <property type="match status" value="1"/>
</dbReference>
<dbReference type="Gene3D" id="3.90.1200.10">
    <property type="match status" value="1"/>
</dbReference>
<evidence type="ECO:0000259" key="2">
    <source>
        <dbReference type="Pfam" id="PF01636"/>
    </source>
</evidence>
<evidence type="ECO:0000313" key="4">
    <source>
        <dbReference type="Proteomes" id="UP000179023"/>
    </source>
</evidence>
<proteinExistence type="inferred from homology"/>
<name>A0A1G2KMP7_9BACT</name>
<accession>A0A1G2KMP7</accession>
<organism evidence="3 4">
    <name type="scientific">Candidatus Sungbacteria bacterium RIFCSPHIGHO2_02_FULL_47_11</name>
    <dbReference type="NCBI Taxonomy" id="1802270"/>
    <lineage>
        <taxon>Bacteria</taxon>
        <taxon>Candidatus Sungiibacteriota</taxon>
    </lineage>
</organism>
<dbReference type="InterPro" id="IPR002575">
    <property type="entry name" value="Aminoglycoside_PTrfase"/>
</dbReference>
<dbReference type="InterPro" id="IPR050249">
    <property type="entry name" value="Pseudomonas-type_ThrB"/>
</dbReference>
<evidence type="ECO:0000256" key="1">
    <source>
        <dbReference type="ARBA" id="ARBA00038240"/>
    </source>
</evidence>
<dbReference type="InterPro" id="IPR011009">
    <property type="entry name" value="Kinase-like_dom_sf"/>
</dbReference>
<dbReference type="PANTHER" id="PTHR21064">
    <property type="entry name" value="AMINOGLYCOSIDE PHOSPHOTRANSFERASE DOMAIN-CONTAINING PROTEIN-RELATED"/>
    <property type="match status" value="1"/>
</dbReference>
<protein>
    <recommendedName>
        <fullName evidence="2">Aminoglycoside phosphotransferase domain-containing protein</fullName>
    </recommendedName>
</protein>
<dbReference type="EMBL" id="MHQI01000012">
    <property type="protein sequence ID" value="OHA00544.1"/>
    <property type="molecule type" value="Genomic_DNA"/>
</dbReference>
<dbReference type="GO" id="GO:0019202">
    <property type="term" value="F:amino acid kinase activity"/>
    <property type="evidence" value="ECO:0007669"/>
    <property type="project" value="TreeGrafter"/>
</dbReference>
<comment type="caution">
    <text evidence="3">The sequence shown here is derived from an EMBL/GenBank/DDBJ whole genome shotgun (WGS) entry which is preliminary data.</text>
</comment>
<feature type="domain" description="Aminoglycoside phosphotransferase" evidence="2">
    <location>
        <begin position="27"/>
        <end position="247"/>
    </location>
</feature>
<reference evidence="3 4" key="1">
    <citation type="journal article" date="2016" name="Nat. Commun.">
        <title>Thousands of microbial genomes shed light on interconnected biogeochemical processes in an aquifer system.</title>
        <authorList>
            <person name="Anantharaman K."/>
            <person name="Brown C.T."/>
            <person name="Hug L.A."/>
            <person name="Sharon I."/>
            <person name="Castelle C.J."/>
            <person name="Probst A.J."/>
            <person name="Thomas B.C."/>
            <person name="Singh A."/>
            <person name="Wilkins M.J."/>
            <person name="Karaoz U."/>
            <person name="Brodie E.L."/>
            <person name="Williams K.H."/>
            <person name="Hubbard S.S."/>
            <person name="Banfield J.F."/>
        </authorList>
    </citation>
    <scope>NUCLEOTIDE SEQUENCE [LARGE SCALE GENOMIC DNA]</scope>
</reference>
<sequence>MKKEIKREIPMIADFFCLGNILGIKDAHGGANTGFLIRTDRGKYFTKIMTGAHVAANTEYEAVFANHLFRHEVPSAPYLVSKDGSCVFKNNGIVSVAQKEIHGVHPAVTLDAVSQVGMIMGKMSLVSLKHLPEKFGWLSREYVKKEIVLLRRDFDHDKHARKIFSALNAHNFFAKNIIPKLPHSIVHADLHTDNVLFRKEKLIAIIDWEDASVAPALFDFASSVIYWCFGDEGFRPKIYKAFYNSYTKERPFTKLEHEYLLDCIQHVAVLQTLWRFLNWENSRRKGALWALELPLTEILKI</sequence>
<comment type="similarity">
    <text evidence="1">Belongs to the pseudomonas-type ThrB family.</text>
</comment>
<dbReference type="Proteomes" id="UP000179023">
    <property type="component" value="Unassembled WGS sequence"/>
</dbReference>
<gene>
    <name evidence="3" type="ORF">A3C07_05100</name>
</gene>
<dbReference type="SUPFAM" id="SSF56112">
    <property type="entry name" value="Protein kinase-like (PK-like)"/>
    <property type="match status" value="1"/>
</dbReference>